<dbReference type="InterPro" id="IPR014729">
    <property type="entry name" value="Rossmann-like_a/b/a_fold"/>
</dbReference>
<evidence type="ECO:0000256" key="11">
    <source>
        <dbReference type="RuleBase" id="RU363037"/>
    </source>
</evidence>
<dbReference type="InterPro" id="IPR020058">
    <property type="entry name" value="Glu/Gln-tRNA-synth_Ib_cat-dom"/>
</dbReference>
<keyword evidence="6 11" id="KW-0067">ATP-binding</keyword>
<name>A0A1M7ZZY6_MALS4</name>
<dbReference type="HAMAP" id="MF_00022">
    <property type="entry name" value="Glu_tRNA_synth_type1"/>
    <property type="match status" value="1"/>
</dbReference>
<dbReference type="SUPFAM" id="SSF48163">
    <property type="entry name" value="An anticodon-binding domain of class I aminoacyl-tRNA synthetases"/>
    <property type="match status" value="1"/>
</dbReference>
<evidence type="ECO:0000313" key="15">
    <source>
        <dbReference type="Proteomes" id="UP000186303"/>
    </source>
</evidence>
<dbReference type="AlphaFoldDB" id="A0A1M7ZZY6"/>
<dbReference type="GO" id="GO:0000049">
    <property type="term" value="F:tRNA binding"/>
    <property type="evidence" value="ECO:0007669"/>
    <property type="project" value="InterPro"/>
</dbReference>
<dbReference type="CDD" id="cd00808">
    <property type="entry name" value="GluRS_core"/>
    <property type="match status" value="1"/>
</dbReference>
<comment type="subcellular location">
    <subcellularLocation>
        <location evidence="1">Mitochondrion</location>
    </subcellularLocation>
</comment>
<dbReference type="PRINTS" id="PR00987">
    <property type="entry name" value="TRNASYNTHGLU"/>
</dbReference>
<sequence>MIIARFRLGQSWRCCPALSRAYSTGSGVRVRFAPSPTGYLHVGGLRTALMNYLFARKMEGKWVLRIEDTDRSRWVPGAQESLQESLRWTGLEYDEGPDKGGPFGPYIQSERLELYKAYVQRLLLNGRAYRDFRAPSSRNLDARSSALLREAYIPPSEDEAQERIHKGELYVVRLKMEPGRVFTYEDVVYGHMNFRPDVMSGLTEDPILMKSDGWPTYHLASVVDDTEMHISHVLRGEEWIPSMPKHLALYEALGVQTPQFAHLPLLINADGTKLSKRSGDVRVEDYWRQGWEPETLVNLVALTGYSHQDVKSMDQDVKSMEQLIENFDLGRISHSRATLPLGKLGFLNRKHLHAKLEQARKDATMKSSILSRLRTALDRDLGSSSVSKFSDEYILRVANLGQQRVDTLDDIPREMSYLFREPQWDSENCRKFRGSVSTESFRHILNSVQQFFSRTKDVQREWPSWMEGQAKQVNGGKAVVQKSVRIALTGERMGPPVAEIAHLLGLEKAVQRCKDALAWDEIHSADA</sequence>
<dbReference type="Proteomes" id="UP000186303">
    <property type="component" value="Chromosome 1"/>
</dbReference>
<protein>
    <recommendedName>
        <fullName evidence="10">Glutamate--tRNA ligase, mitochondrial</fullName>
        <ecNumber evidence="3">6.1.1.17</ecNumber>
    </recommendedName>
    <alternativeName>
        <fullName evidence="9">Glutamyl-tRNA synthetase</fullName>
    </alternativeName>
</protein>
<dbReference type="STRING" id="1230383.A0A1M7ZZY6"/>
<dbReference type="PANTHER" id="PTHR43311:SF2">
    <property type="entry name" value="GLUTAMATE--TRNA LIGASE, MITOCHONDRIAL-RELATED"/>
    <property type="match status" value="1"/>
</dbReference>
<evidence type="ECO:0000256" key="10">
    <source>
        <dbReference type="ARBA" id="ARBA00072917"/>
    </source>
</evidence>
<reference evidence="15" key="1">
    <citation type="journal article" date="2017" name="Nucleic Acids Res.">
        <title>Proteogenomics produces comprehensive and highly accurate protein-coding gene annotation in a complete genome assembly of Malassezia sympodialis.</title>
        <authorList>
            <person name="Zhu Y."/>
            <person name="Engstroem P.G."/>
            <person name="Tellgren-Roth C."/>
            <person name="Baudo C.D."/>
            <person name="Kennell J.C."/>
            <person name="Sun S."/>
            <person name="Billmyre R.B."/>
            <person name="Schroeder M.S."/>
            <person name="Andersson A."/>
            <person name="Holm T."/>
            <person name="Sigurgeirsson B."/>
            <person name="Wu G."/>
            <person name="Sankaranarayanan S.R."/>
            <person name="Siddharthan R."/>
            <person name="Sanyal K."/>
            <person name="Lundeberg J."/>
            <person name="Nystedt B."/>
            <person name="Boekhout T."/>
            <person name="Dawson T.L. Jr."/>
            <person name="Heitman J."/>
            <person name="Scheynius A."/>
            <person name="Lehtioe J."/>
        </authorList>
    </citation>
    <scope>NUCLEOTIDE SEQUENCE [LARGE SCALE GENOMIC DNA]</scope>
    <source>
        <strain evidence="15">ATCC 42132</strain>
    </source>
</reference>
<evidence type="ECO:0000256" key="5">
    <source>
        <dbReference type="ARBA" id="ARBA00022741"/>
    </source>
</evidence>
<dbReference type="GO" id="GO:0008270">
    <property type="term" value="F:zinc ion binding"/>
    <property type="evidence" value="ECO:0007669"/>
    <property type="project" value="InterPro"/>
</dbReference>
<evidence type="ECO:0000256" key="8">
    <source>
        <dbReference type="ARBA" id="ARBA00023146"/>
    </source>
</evidence>
<dbReference type="InterPro" id="IPR000924">
    <property type="entry name" value="Glu/Gln-tRNA-synth"/>
</dbReference>
<evidence type="ECO:0000259" key="12">
    <source>
        <dbReference type="Pfam" id="PF00749"/>
    </source>
</evidence>
<dbReference type="SUPFAM" id="SSF52374">
    <property type="entry name" value="Nucleotidylyl transferase"/>
    <property type="match status" value="1"/>
</dbReference>
<dbReference type="InterPro" id="IPR033910">
    <property type="entry name" value="GluRS_core"/>
</dbReference>
<organism evidence="14 15">
    <name type="scientific">Malassezia sympodialis (strain ATCC 42132)</name>
    <name type="common">Atopic eczema-associated yeast</name>
    <dbReference type="NCBI Taxonomy" id="1230383"/>
    <lineage>
        <taxon>Eukaryota</taxon>
        <taxon>Fungi</taxon>
        <taxon>Dikarya</taxon>
        <taxon>Basidiomycota</taxon>
        <taxon>Ustilaginomycotina</taxon>
        <taxon>Malasseziomycetes</taxon>
        <taxon>Malasseziales</taxon>
        <taxon>Malasseziaceae</taxon>
        <taxon>Malassezia</taxon>
    </lineage>
</organism>
<gene>
    <name evidence="14" type="ORF">MSYG_0084</name>
</gene>
<evidence type="ECO:0000256" key="9">
    <source>
        <dbReference type="ARBA" id="ARBA00030865"/>
    </source>
</evidence>
<dbReference type="InterPro" id="IPR049940">
    <property type="entry name" value="GluQ/Sye"/>
</dbReference>
<dbReference type="VEuPathDB" id="FungiDB:MSYG_0084"/>
<dbReference type="PROSITE" id="PS00178">
    <property type="entry name" value="AA_TRNA_LIGASE_I"/>
    <property type="match status" value="1"/>
</dbReference>
<dbReference type="InterPro" id="IPR004527">
    <property type="entry name" value="Glu-tRNA-ligase_bac/mito"/>
</dbReference>
<dbReference type="Gene3D" id="3.40.50.620">
    <property type="entry name" value="HUPs"/>
    <property type="match status" value="1"/>
</dbReference>
<dbReference type="InterPro" id="IPR008925">
    <property type="entry name" value="aa_tRNA-synth_I_cd-bd_sf"/>
</dbReference>
<dbReference type="Gene3D" id="1.10.10.350">
    <property type="match status" value="1"/>
</dbReference>
<dbReference type="GO" id="GO:0005524">
    <property type="term" value="F:ATP binding"/>
    <property type="evidence" value="ECO:0007669"/>
    <property type="project" value="UniProtKB-KW"/>
</dbReference>
<proteinExistence type="inferred from homology"/>
<dbReference type="EC" id="6.1.1.17" evidence="3"/>
<dbReference type="NCBIfam" id="TIGR00464">
    <property type="entry name" value="gltX_bact"/>
    <property type="match status" value="1"/>
</dbReference>
<dbReference type="InterPro" id="IPR045462">
    <property type="entry name" value="aa-tRNA-synth_I_cd-bd"/>
</dbReference>
<evidence type="ECO:0000256" key="3">
    <source>
        <dbReference type="ARBA" id="ARBA00012835"/>
    </source>
</evidence>
<dbReference type="FunFam" id="3.40.50.620:FF:000045">
    <property type="entry name" value="Glutamate--tRNA ligase, mitochondrial"/>
    <property type="match status" value="1"/>
</dbReference>
<evidence type="ECO:0000256" key="1">
    <source>
        <dbReference type="ARBA" id="ARBA00004173"/>
    </source>
</evidence>
<evidence type="ECO:0000256" key="4">
    <source>
        <dbReference type="ARBA" id="ARBA00022598"/>
    </source>
</evidence>
<dbReference type="Pfam" id="PF19269">
    <property type="entry name" value="Anticodon_2"/>
    <property type="match status" value="1"/>
</dbReference>
<evidence type="ECO:0000256" key="6">
    <source>
        <dbReference type="ARBA" id="ARBA00022840"/>
    </source>
</evidence>
<evidence type="ECO:0000256" key="2">
    <source>
        <dbReference type="ARBA" id="ARBA00007894"/>
    </source>
</evidence>
<keyword evidence="7 11" id="KW-0648">Protein biosynthesis</keyword>
<evidence type="ECO:0000256" key="7">
    <source>
        <dbReference type="ARBA" id="ARBA00022917"/>
    </source>
</evidence>
<dbReference type="GO" id="GO:0004818">
    <property type="term" value="F:glutamate-tRNA ligase activity"/>
    <property type="evidence" value="ECO:0007669"/>
    <property type="project" value="UniProtKB-EC"/>
</dbReference>
<accession>A0A1M7ZZY6</accession>
<dbReference type="OMA" id="QAPRYDN"/>
<dbReference type="PANTHER" id="PTHR43311">
    <property type="entry name" value="GLUTAMATE--TRNA LIGASE"/>
    <property type="match status" value="1"/>
</dbReference>
<comment type="similarity">
    <text evidence="2">Belongs to the class-I aminoacyl-tRNA synthetase family. Glutamate--tRNA ligase type 1 subfamily.</text>
</comment>
<dbReference type="GO" id="GO:0005739">
    <property type="term" value="C:mitochondrion"/>
    <property type="evidence" value="ECO:0007669"/>
    <property type="project" value="UniProtKB-SubCell"/>
</dbReference>
<evidence type="ECO:0000313" key="14">
    <source>
        <dbReference type="EMBL" id="SHO75751.1"/>
    </source>
</evidence>
<dbReference type="OrthoDB" id="428822at2759"/>
<dbReference type="Pfam" id="PF00749">
    <property type="entry name" value="tRNA-synt_1c"/>
    <property type="match status" value="1"/>
</dbReference>
<dbReference type="InterPro" id="IPR001412">
    <property type="entry name" value="aa-tRNA-synth_I_CS"/>
</dbReference>
<keyword evidence="4 11" id="KW-0436">Ligase</keyword>
<dbReference type="EMBL" id="LT671821">
    <property type="protein sequence ID" value="SHO75751.1"/>
    <property type="molecule type" value="Genomic_DNA"/>
</dbReference>
<dbReference type="GO" id="GO:0006424">
    <property type="term" value="P:glutamyl-tRNA aminoacylation"/>
    <property type="evidence" value="ECO:0007669"/>
    <property type="project" value="InterPro"/>
</dbReference>
<keyword evidence="5 11" id="KW-0547">Nucleotide-binding</keyword>
<feature type="domain" description="Glutamyl/glutaminyl-tRNA synthetase class Ib catalytic" evidence="12">
    <location>
        <begin position="28"/>
        <end position="337"/>
    </location>
</feature>
<feature type="domain" description="Aminoacyl-tRNA synthetase class I anticodon-binding" evidence="13">
    <location>
        <begin position="387"/>
        <end position="516"/>
    </location>
</feature>
<dbReference type="InterPro" id="IPR020751">
    <property type="entry name" value="aa-tRNA-synth_I_codon-bd_sub2"/>
</dbReference>
<keyword evidence="15" id="KW-1185">Reference proteome</keyword>
<evidence type="ECO:0000259" key="13">
    <source>
        <dbReference type="Pfam" id="PF19269"/>
    </source>
</evidence>
<keyword evidence="8 11" id="KW-0030">Aminoacyl-tRNA synthetase</keyword>